<keyword evidence="2" id="KW-0677">Repeat</keyword>
<dbReference type="OrthoDB" id="10250458at2759"/>
<dbReference type="PANTHER" id="PTHR19316">
    <property type="entry name" value="PROTEIN FOLDING REGULATOR"/>
    <property type="match status" value="1"/>
</dbReference>
<evidence type="ECO:0000256" key="1">
    <source>
        <dbReference type="ARBA" id="ARBA00011045"/>
    </source>
</evidence>
<dbReference type="Proteomes" id="UP000311382">
    <property type="component" value="Unassembled WGS sequence"/>
</dbReference>
<dbReference type="GO" id="GO:0005783">
    <property type="term" value="C:endoplasmic reticulum"/>
    <property type="evidence" value="ECO:0007669"/>
    <property type="project" value="TreeGrafter"/>
</dbReference>
<dbReference type="EMBL" id="SOZI01000020">
    <property type="protein sequence ID" value="TNY22775.1"/>
    <property type="molecule type" value="Genomic_DNA"/>
</dbReference>
<keyword evidence="5" id="KW-1185">Reference proteome</keyword>
<feature type="domain" description="Nucleotide exchange factor Fes1" evidence="3">
    <location>
        <begin position="9"/>
        <end position="107"/>
    </location>
</feature>
<evidence type="ECO:0000256" key="2">
    <source>
        <dbReference type="ARBA" id="ARBA00022737"/>
    </source>
</evidence>
<name>A0A5C5G1G6_9BASI</name>
<dbReference type="InterPro" id="IPR016024">
    <property type="entry name" value="ARM-type_fold"/>
</dbReference>
<sequence>MPRAQDPTQSLLRWGIQNAAPGSLAETAQEIKDGKRPDLSTDVLKHIMGQSDADKMHECVMVIEGTWVDRDGTGEVKNSGDITDEDRYRAWEDLEMLVQDLDNANDLQNMGLWPVILKYLTHDDDEQVMFACWVCGTATQNNPKAQKAFFDQDPLPTLSSIIQSSSASPGTRAKAMYALSSSLKHWEAAVQRFSELGGWQTLTQTLQDPSLKMRSKTAFLLAQLVSQSNSPATLLSSLRSASTLSTLIDSLHSSTAIPTGPSGEQGEVDPDLRDKGLRFLANVVERTAGGNTEGGLSRGEKDGALRAVAEAEKTEGWTPEDVGMAADEWAAFKRALQA</sequence>
<dbReference type="InterPro" id="IPR013918">
    <property type="entry name" value="Nucleotide_exch_fac_Fes1"/>
</dbReference>
<dbReference type="InterPro" id="IPR050693">
    <property type="entry name" value="Hsp70_NEF-Inhibitors"/>
</dbReference>
<dbReference type="PANTHER" id="PTHR19316:SF18">
    <property type="entry name" value="HSP70-BINDING PROTEIN 1"/>
    <property type="match status" value="1"/>
</dbReference>
<evidence type="ECO:0000313" key="4">
    <source>
        <dbReference type="EMBL" id="TNY22775.1"/>
    </source>
</evidence>
<dbReference type="InterPro" id="IPR011989">
    <property type="entry name" value="ARM-like"/>
</dbReference>
<protein>
    <submittedName>
        <fullName evidence="4">Armadillo-type protein</fullName>
    </submittedName>
</protein>
<dbReference type="GO" id="GO:0000774">
    <property type="term" value="F:adenyl-nucleotide exchange factor activity"/>
    <property type="evidence" value="ECO:0007669"/>
    <property type="project" value="TreeGrafter"/>
</dbReference>
<comment type="similarity">
    <text evidence="1">Belongs to the FES1 family.</text>
</comment>
<reference evidence="4 5" key="1">
    <citation type="submission" date="2019-03" db="EMBL/GenBank/DDBJ databases">
        <title>Rhodosporidium diobovatum UCD-FST 08-225 genome sequencing, assembly, and annotation.</title>
        <authorList>
            <person name="Fakankun I.U."/>
            <person name="Fristensky B."/>
            <person name="Levin D.B."/>
        </authorList>
    </citation>
    <scope>NUCLEOTIDE SEQUENCE [LARGE SCALE GENOMIC DNA]</scope>
    <source>
        <strain evidence="4 5">UCD-FST 08-225</strain>
    </source>
</reference>
<dbReference type="Pfam" id="PF08609">
    <property type="entry name" value="Fes1"/>
    <property type="match status" value="1"/>
</dbReference>
<accession>A0A5C5G1G6</accession>
<dbReference type="Gene3D" id="1.25.10.10">
    <property type="entry name" value="Leucine-rich Repeat Variant"/>
    <property type="match status" value="1"/>
</dbReference>
<evidence type="ECO:0000259" key="3">
    <source>
        <dbReference type="Pfam" id="PF08609"/>
    </source>
</evidence>
<dbReference type="SUPFAM" id="SSF48371">
    <property type="entry name" value="ARM repeat"/>
    <property type="match status" value="1"/>
</dbReference>
<comment type="caution">
    <text evidence="4">The sequence shown here is derived from an EMBL/GenBank/DDBJ whole genome shotgun (WGS) entry which is preliminary data.</text>
</comment>
<evidence type="ECO:0000313" key="5">
    <source>
        <dbReference type="Proteomes" id="UP000311382"/>
    </source>
</evidence>
<organism evidence="4 5">
    <name type="scientific">Rhodotorula diobovata</name>
    <dbReference type="NCBI Taxonomy" id="5288"/>
    <lineage>
        <taxon>Eukaryota</taxon>
        <taxon>Fungi</taxon>
        <taxon>Dikarya</taxon>
        <taxon>Basidiomycota</taxon>
        <taxon>Pucciniomycotina</taxon>
        <taxon>Microbotryomycetes</taxon>
        <taxon>Sporidiobolales</taxon>
        <taxon>Sporidiobolaceae</taxon>
        <taxon>Rhodotorula</taxon>
    </lineage>
</organism>
<proteinExistence type="inferred from homology"/>
<dbReference type="AlphaFoldDB" id="A0A5C5G1G6"/>
<gene>
    <name evidence="4" type="ORF">DMC30DRAFT_117056</name>
</gene>
<dbReference type="STRING" id="5288.A0A5C5G1G6"/>